<dbReference type="InterPro" id="IPR002831">
    <property type="entry name" value="Tscrpt_reg_TrmB_N"/>
</dbReference>
<dbReference type="Gene3D" id="1.10.10.10">
    <property type="entry name" value="Winged helix-like DNA-binding domain superfamily/Winged helix DNA-binding domain"/>
    <property type="match status" value="1"/>
</dbReference>
<organism evidence="2 3">
    <name type="scientific">Nitrososphaera viennensis EN76</name>
    <dbReference type="NCBI Taxonomy" id="926571"/>
    <lineage>
        <taxon>Archaea</taxon>
        <taxon>Nitrososphaerota</taxon>
        <taxon>Nitrososphaeria</taxon>
        <taxon>Nitrososphaerales</taxon>
        <taxon>Nitrososphaeraceae</taxon>
        <taxon>Nitrososphaera</taxon>
    </lineage>
</organism>
<dbReference type="HOGENOM" id="CLU_071484_0_0_2"/>
<dbReference type="AlphaFoldDB" id="A0A060HPV6"/>
<dbReference type="InterPro" id="IPR051797">
    <property type="entry name" value="TrmB-like"/>
</dbReference>
<dbReference type="PANTHER" id="PTHR34293">
    <property type="entry name" value="HTH-TYPE TRANSCRIPTIONAL REGULATOR TRMBL2"/>
    <property type="match status" value="1"/>
</dbReference>
<dbReference type="SUPFAM" id="SSF46785">
    <property type="entry name" value="Winged helix' DNA-binding domain"/>
    <property type="match status" value="1"/>
</dbReference>
<sequence>MEPIFGQMSGFLQKFGTSACDPSIYAIYDEVVAGLQELGLSVKEAKILVYLIIRKESTAADISRYNDIGRTEIYNYITGLMRKGVVFSTFDRPQKYYALPLEKALDHLIETRRGALQRLAESKVDYCSMLERLSCSMSLSSVEEKESYQILSGENSIISTVRRVILDAREEIMLLASEKTFASFYHTGIVDDLMGLAKKGITLRLQTSCKNVQDYIGTNLGGNNIVVNSGIEEKMVDFVLVDNKDIVVMLLGGGKSDKAKPHGFYTNNLPIISVFKTFFENTK</sequence>
<evidence type="ECO:0000259" key="1">
    <source>
        <dbReference type="Pfam" id="PF01978"/>
    </source>
</evidence>
<name>A0A060HPV6_9ARCH</name>
<dbReference type="STRING" id="926571.NVIE_010060"/>
<dbReference type="Pfam" id="PF01978">
    <property type="entry name" value="TrmB"/>
    <property type="match status" value="1"/>
</dbReference>
<evidence type="ECO:0000313" key="3">
    <source>
        <dbReference type="Proteomes" id="UP000027093"/>
    </source>
</evidence>
<keyword evidence="3" id="KW-1185">Reference proteome</keyword>
<dbReference type="InterPro" id="IPR036390">
    <property type="entry name" value="WH_DNA-bd_sf"/>
</dbReference>
<accession>A0A060HPV6</accession>
<evidence type="ECO:0000313" key="2">
    <source>
        <dbReference type="EMBL" id="AIC15232.1"/>
    </source>
</evidence>
<feature type="domain" description="Transcription regulator TrmB N-terminal" evidence="1">
    <location>
        <begin position="35"/>
        <end position="102"/>
    </location>
</feature>
<gene>
    <name evidence="2" type="primary">trmB2</name>
    <name evidence="2" type="ORF">NVIE_010060</name>
</gene>
<reference evidence="2 3" key="1">
    <citation type="journal article" date="2014" name="Int. J. Syst. Evol. Microbiol.">
        <title>Nitrososphaera viennensis gen. nov., sp. nov., an aerobic and mesophilic, ammonia-oxidizing archaeon from soil and a member of the archaeal phylum Thaumarchaeota.</title>
        <authorList>
            <person name="Stieglmeier M."/>
            <person name="Klingl A."/>
            <person name="Alves R.J."/>
            <person name="Rittmann S.K."/>
            <person name="Melcher M."/>
            <person name="Leisch N."/>
            <person name="Schleper C."/>
        </authorList>
    </citation>
    <scope>NUCLEOTIDE SEQUENCE [LARGE SCALE GENOMIC DNA]</scope>
    <source>
        <strain evidence="2">EN76</strain>
    </source>
</reference>
<dbReference type="PANTHER" id="PTHR34293:SF1">
    <property type="entry name" value="HTH-TYPE TRANSCRIPTIONAL REGULATOR TRMBL2"/>
    <property type="match status" value="1"/>
</dbReference>
<dbReference type="EMBL" id="CP007536">
    <property type="protein sequence ID" value="AIC15232.1"/>
    <property type="molecule type" value="Genomic_DNA"/>
</dbReference>
<dbReference type="KEGG" id="nvn:NVIE_010060"/>
<dbReference type="InterPro" id="IPR036388">
    <property type="entry name" value="WH-like_DNA-bd_sf"/>
</dbReference>
<protein>
    <submittedName>
        <fullName evidence="2">Putative transcriptional regulator, TrmB</fullName>
    </submittedName>
</protein>
<proteinExistence type="predicted"/>
<dbReference type="Proteomes" id="UP000027093">
    <property type="component" value="Chromosome"/>
</dbReference>